<evidence type="ECO:0000256" key="3">
    <source>
        <dbReference type="ARBA" id="ARBA00022516"/>
    </source>
</evidence>
<dbReference type="Proteomes" id="UP000655208">
    <property type="component" value="Unassembled WGS sequence"/>
</dbReference>
<evidence type="ECO:0000256" key="12">
    <source>
        <dbReference type="SAM" id="MobiDB-lite"/>
    </source>
</evidence>
<keyword evidence="8 13" id="KW-0472">Membrane</keyword>
<accession>A0A917TCL4</accession>
<evidence type="ECO:0000313" key="14">
    <source>
        <dbReference type="EMBL" id="GGM18301.1"/>
    </source>
</evidence>
<comment type="similarity">
    <text evidence="2 11">Belongs to the CDP-alcohol phosphatidyltransferase class-I family.</text>
</comment>
<dbReference type="RefSeq" id="WP_188944918.1">
    <property type="nucleotide sequence ID" value="NZ_BMNA01000020.1"/>
</dbReference>
<feature type="region of interest" description="Disordered" evidence="12">
    <location>
        <begin position="279"/>
        <end position="317"/>
    </location>
</feature>
<sequence>MASVPGVRFLPNAITVLALCSGLSSVYFALRAADGQLSWLFAVGAVAAASIFDSLDGPAARLLNSTSRIGAELDSLSDCVSFGMAPALVVYIWVFRDGFALGWVFCLVFAVCVALRLARFNSLLDDDDPKPWAKGFFTGVPAPAAGLLATVPLVLTNRFHTGWAYAVVSNRWLVSVWLVLIGLLAVSRLPSIALKSVRVPPGLIVPLLVLLVVGVAALFIEPEIVLSLGLLVYLLHLPYASAKYRHLRDHPELWPTGTGRVGRSTGRRVRLSVRMPRRQRVAGRAPDGTALPVERRRGVTGTRAAGRARQGGRRRLR</sequence>
<keyword evidence="6 13" id="KW-1133">Transmembrane helix</keyword>
<comment type="subcellular location">
    <subcellularLocation>
        <location evidence="1">Membrane</location>
        <topology evidence="1">Multi-pass membrane protein</topology>
    </subcellularLocation>
</comment>
<gene>
    <name evidence="14" type="primary">pssA</name>
    <name evidence="14" type="ORF">GCM10011594_43000</name>
</gene>
<dbReference type="AlphaFoldDB" id="A0A917TCL4"/>
<evidence type="ECO:0000256" key="7">
    <source>
        <dbReference type="ARBA" id="ARBA00023098"/>
    </source>
</evidence>
<dbReference type="InterPro" id="IPR043130">
    <property type="entry name" value="CDP-OH_PTrfase_TM_dom"/>
</dbReference>
<dbReference type="Gene3D" id="1.20.120.1760">
    <property type="match status" value="1"/>
</dbReference>
<feature type="transmembrane region" description="Helical" evidence="13">
    <location>
        <begin position="199"/>
        <end position="218"/>
    </location>
</feature>
<dbReference type="PROSITE" id="PS00379">
    <property type="entry name" value="CDP_ALCOHOL_P_TRANSF"/>
    <property type="match status" value="1"/>
</dbReference>
<keyword evidence="4 11" id="KW-0808">Transferase</keyword>
<keyword evidence="5 13" id="KW-0812">Transmembrane</keyword>
<evidence type="ECO:0000256" key="5">
    <source>
        <dbReference type="ARBA" id="ARBA00022692"/>
    </source>
</evidence>
<dbReference type="Pfam" id="PF01066">
    <property type="entry name" value="CDP-OH_P_transf"/>
    <property type="match status" value="1"/>
</dbReference>
<evidence type="ECO:0000256" key="2">
    <source>
        <dbReference type="ARBA" id="ARBA00010441"/>
    </source>
</evidence>
<comment type="caution">
    <text evidence="14">The sequence shown here is derived from an EMBL/GenBank/DDBJ whole genome shotgun (WGS) entry which is preliminary data.</text>
</comment>
<dbReference type="PANTHER" id="PTHR14269:SF61">
    <property type="entry name" value="CDP-DIACYLGLYCEROL--SERINE O-PHOSPHATIDYLTRANSFERASE"/>
    <property type="match status" value="1"/>
</dbReference>
<dbReference type="PANTHER" id="PTHR14269">
    <property type="entry name" value="CDP-DIACYLGLYCEROL--GLYCEROL-3-PHOSPHATE 3-PHOSPHATIDYLTRANSFERASE-RELATED"/>
    <property type="match status" value="1"/>
</dbReference>
<dbReference type="InterPro" id="IPR000462">
    <property type="entry name" value="CDP-OH_P_trans"/>
</dbReference>
<proteinExistence type="inferred from homology"/>
<reference evidence="14" key="2">
    <citation type="submission" date="2020-09" db="EMBL/GenBank/DDBJ databases">
        <authorList>
            <person name="Sun Q."/>
            <person name="Zhou Y."/>
        </authorList>
    </citation>
    <scope>NUCLEOTIDE SEQUENCE</scope>
    <source>
        <strain evidence="14">CGMCC 4.7308</strain>
    </source>
</reference>
<keyword evidence="7" id="KW-0443">Lipid metabolism</keyword>
<organism evidence="14 15">
    <name type="scientific">Nakamurella endophytica</name>
    <dbReference type="NCBI Taxonomy" id="1748367"/>
    <lineage>
        <taxon>Bacteria</taxon>
        <taxon>Bacillati</taxon>
        <taxon>Actinomycetota</taxon>
        <taxon>Actinomycetes</taxon>
        <taxon>Nakamurellales</taxon>
        <taxon>Nakamurellaceae</taxon>
        <taxon>Nakamurella</taxon>
    </lineage>
</organism>
<evidence type="ECO:0000256" key="8">
    <source>
        <dbReference type="ARBA" id="ARBA00023136"/>
    </source>
</evidence>
<keyword evidence="10" id="KW-1208">Phospholipid metabolism</keyword>
<name>A0A917TCL4_9ACTN</name>
<evidence type="ECO:0000256" key="13">
    <source>
        <dbReference type="SAM" id="Phobius"/>
    </source>
</evidence>
<feature type="transmembrane region" description="Helical" evidence="13">
    <location>
        <begin position="163"/>
        <end position="187"/>
    </location>
</feature>
<feature type="transmembrane region" description="Helical" evidence="13">
    <location>
        <begin position="76"/>
        <end position="94"/>
    </location>
</feature>
<dbReference type="GO" id="GO:0016020">
    <property type="term" value="C:membrane"/>
    <property type="evidence" value="ECO:0007669"/>
    <property type="project" value="UniProtKB-SubCell"/>
</dbReference>
<dbReference type="InterPro" id="IPR050324">
    <property type="entry name" value="CDP-alcohol_PTase-I"/>
</dbReference>
<dbReference type="InterPro" id="IPR048254">
    <property type="entry name" value="CDP_ALCOHOL_P_TRANSF_CS"/>
</dbReference>
<protein>
    <submittedName>
        <fullName evidence="14">CDP-diacylglycerol--serine O-phosphatidyltransferase</fullName>
    </submittedName>
</protein>
<evidence type="ECO:0000256" key="11">
    <source>
        <dbReference type="RuleBase" id="RU003750"/>
    </source>
</evidence>
<keyword evidence="3" id="KW-0444">Lipid biosynthesis</keyword>
<feature type="transmembrane region" description="Helical" evidence="13">
    <location>
        <begin position="36"/>
        <end position="55"/>
    </location>
</feature>
<reference evidence="14" key="1">
    <citation type="journal article" date="2014" name="Int. J. Syst. Evol. Microbiol.">
        <title>Complete genome sequence of Corynebacterium casei LMG S-19264T (=DSM 44701T), isolated from a smear-ripened cheese.</title>
        <authorList>
            <consortium name="US DOE Joint Genome Institute (JGI-PGF)"/>
            <person name="Walter F."/>
            <person name="Albersmeier A."/>
            <person name="Kalinowski J."/>
            <person name="Ruckert C."/>
        </authorList>
    </citation>
    <scope>NUCLEOTIDE SEQUENCE</scope>
    <source>
        <strain evidence="14">CGMCC 4.7308</strain>
    </source>
</reference>
<evidence type="ECO:0000256" key="6">
    <source>
        <dbReference type="ARBA" id="ARBA00022989"/>
    </source>
</evidence>
<feature type="compositionally biased region" description="Low complexity" evidence="12">
    <location>
        <begin position="299"/>
        <end position="308"/>
    </location>
</feature>
<dbReference type="GO" id="GO:0016780">
    <property type="term" value="F:phosphotransferase activity, for other substituted phosphate groups"/>
    <property type="evidence" value="ECO:0007669"/>
    <property type="project" value="InterPro"/>
</dbReference>
<keyword evidence="15" id="KW-1185">Reference proteome</keyword>
<feature type="transmembrane region" description="Helical" evidence="13">
    <location>
        <begin position="132"/>
        <end position="151"/>
    </location>
</feature>
<feature type="transmembrane region" description="Helical" evidence="13">
    <location>
        <begin position="100"/>
        <end position="120"/>
    </location>
</feature>
<dbReference type="EMBL" id="BMNA01000020">
    <property type="protein sequence ID" value="GGM18301.1"/>
    <property type="molecule type" value="Genomic_DNA"/>
</dbReference>
<evidence type="ECO:0000256" key="1">
    <source>
        <dbReference type="ARBA" id="ARBA00004141"/>
    </source>
</evidence>
<keyword evidence="9" id="KW-0594">Phospholipid biosynthesis</keyword>
<feature type="transmembrane region" description="Helical" evidence="13">
    <location>
        <begin position="9"/>
        <end position="30"/>
    </location>
</feature>
<evidence type="ECO:0000256" key="4">
    <source>
        <dbReference type="ARBA" id="ARBA00022679"/>
    </source>
</evidence>
<dbReference type="GO" id="GO:0008654">
    <property type="term" value="P:phospholipid biosynthetic process"/>
    <property type="evidence" value="ECO:0007669"/>
    <property type="project" value="UniProtKB-KW"/>
</dbReference>
<evidence type="ECO:0000256" key="9">
    <source>
        <dbReference type="ARBA" id="ARBA00023209"/>
    </source>
</evidence>
<evidence type="ECO:0000256" key="10">
    <source>
        <dbReference type="ARBA" id="ARBA00023264"/>
    </source>
</evidence>
<evidence type="ECO:0000313" key="15">
    <source>
        <dbReference type="Proteomes" id="UP000655208"/>
    </source>
</evidence>